<dbReference type="EMBL" id="RKIT01000002">
    <property type="protein sequence ID" value="RSC17134.1"/>
    <property type="molecule type" value="Genomic_DNA"/>
</dbReference>
<dbReference type="Proteomes" id="UP000807555">
    <property type="component" value="Unassembled WGS sequence"/>
</dbReference>
<dbReference type="InterPro" id="IPR003458">
    <property type="entry name" value="Phage_T4_Gp38_tail_assem"/>
</dbReference>
<organism evidence="2 3">
    <name type="scientific">Citrobacter koseri</name>
    <name type="common">Citrobacter diversus</name>
    <dbReference type="NCBI Taxonomy" id="545"/>
    <lineage>
        <taxon>Bacteria</taxon>
        <taxon>Pseudomonadati</taxon>
        <taxon>Pseudomonadota</taxon>
        <taxon>Gammaproteobacteria</taxon>
        <taxon>Enterobacterales</taxon>
        <taxon>Enterobacteriaceae</taxon>
        <taxon>Citrobacter</taxon>
    </lineage>
</organism>
<evidence type="ECO:0000313" key="1">
    <source>
        <dbReference type="EMBL" id="MBJ9870037.1"/>
    </source>
</evidence>
<gene>
    <name evidence="2" type="ORF">EGS84_09355</name>
    <name evidence="1" type="ORF">I5687_18965</name>
</gene>
<dbReference type="PANTHER" id="PTHR34413:SF1">
    <property type="entry name" value="CYTOPLASMIC PROTEIN"/>
    <property type="match status" value="1"/>
</dbReference>
<accession>A0AAQ0V6Y4</accession>
<reference evidence="3" key="1">
    <citation type="submission" date="2018-10" db="EMBL/GenBank/DDBJ databases">
        <title>FDA dAtabase for Regulatory Grade micrObial Sequences (FDA-ARGOS): Supporting development and validation of Infectious Disease Dx tests.</title>
        <authorList>
            <person name="Goldberg B."/>
            <person name="Campos J."/>
            <person name="Tallon L."/>
            <person name="Sadzewicz L."/>
            <person name="Zhao X."/>
            <person name="Vavikolanu K."/>
            <person name="Mehta A."/>
            <person name="Aluvathingal J."/>
            <person name="Nadendla S."/>
            <person name="Geyer C."/>
            <person name="Nandy P."/>
            <person name="Yan Y."/>
            <person name="Sichtig H."/>
        </authorList>
    </citation>
    <scope>NUCLEOTIDE SEQUENCE [LARGE SCALE GENOMIC DNA]</scope>
    <source>
        <strain evidence="3">FDAARGOS_526</strain>
    </source>
</reference>
<sequence>MSNYVYSPSLNLFYDAELEEEYKDANAWPEDGVFVSDEIFLTFSGSAPEGKERVCGEDNLPSWRDIPPPTYEELVAEADADKQSRIDQANDYMNSKQWPGKAALGRLKGDDLVQYNAWLDYLDALEAVDTSNAPDIEWPTSPDV</sequence>
<dbReference type="EMBL" id="JADVNV010000009">
    <property type="protein sequence ID" value="MBJ9870037.1"/>
    <property type="molecule type" value="Genomic_DNA"/>
</dbReference>
<protein>
    <submittedName>
        <fullName evidence="2">Tail fiber assembly protein</fullName>
    </submittedName>
</protein>
<dbReference type="Pfam" id="PF02413">
    <property type="entry name" value="Caudo_TAP"/>
    <property type="match status" value="1"/>
</dbReference>
<evidence type="ECO:0000313" key="3">
    <source>
        <dbReference type="Proteomes" id="UP000282299"/>
    </source>
</evidence>
<dbReference type="Proteomes" id="UP000282299">
    <property type="component" value="Unassembled WGS sequence"/>
</dbReference>
<name>A0AAQ0V6Y4_CITKO</name>
<proteinExistence type="predicted"/>
<reference evidence="1" key="3">
    <citation type="submission" date="2020-11" db="EMBL/GenBank/DDBJ databases">
        <title>Enhanced detection system for hospital associated transmission using whole genome sequencing surveillance.</title>
        <authorList>
            <person name="Harrison L.H."/>
            <person name="Van Tyne D."/>
            <person name="Marsh J.W."/>
            <person name="Griffith M.P."/>
            <person name="Snyder D.J."/>
            <person name="Cooper V.S."/>
            <person name="Mustapha M."/>
        </authorList>
    </citation>
    <scope>NUCLEOTIDE SEQUENCE</scope>
    <source>
        <strain evidence="1">CB00014</strain>
    </source>
</reference>
<dbReference type="RefSeq" id="WP_125336869.1">
    <property type="nucleotide sequence ID" value="NZ_JADVEJ010000001.1"/>
</dbReference>
<dbReference type="InterPro" id="IPR051220">
    <property type="entry name" value="TFA_Chaperone"/>
</dbReference>
<dbReference type="PANTHER" id="PTHR34413">
    <property type="entry name" value="PROPHAGE TAIL FIBER ASSEMBLY PROTEIN HOMOLOG TFAE-RELATED-RELATED"/>
    <property type="match status" value="1"/>
</dbReference>
<evidence type="ECO:0000313" key="2">
    <source>
        <dbReference type="EMBL" id="RSC17134.1"/>
    </source>
</evidence>
<comment type="caution">
    <text evidence="2">The sequence shown here is derived from an EMBL/GenBank/DDBJ whole genome shotgun (WGS) entry which is preliminary data.</text>
</comment>
<dbReference type="AlphaFoldDB" id="A0AAQ0V6Y4"/>
<reference evidence="2" key="2">
    <citation type="submission" date="2018-10" db="EMBL/GenBank/DDBJ databases">
        <title>FDA dAtabase for Regulatory Grade micrObial Sequences (FDA-ARGOS): Supporting development and validation of Infectious Disease Dx tests.</title>
        <authorList>
            <person name="Campos J."/>
            <person name="Goldberg B."/>
            <person name="Tallon L.J."/>
            <person name="Sadzewicz L."/>
            <person name="Zhao X."/>
            <person name="Vavikolanu K."/>
            <person name="Mehta A."/>
            <person name="Aluvathingal J."/>
            <person name="Nadendla S."/>
            <person name="Geyer C."/>
            <person name="Nandy P."/>
            <person name="Yan Y."/>
            <person name="Sichtig H."/>
        </authorList>
    </citation>
    <scope>NUCLEOTIDE SEQUENCE</scope>
    <source>
        <strain evidence="2">FDAARGOS_526</strain>
    </source>
</reference>